<dbReference type="InterPro" id="IPR045874">
    <property type="entry name" value="LRK10/LRL21-25-like"/>
</dbReference>
<gene>
    <name evidence="9" type="ORF">SASPL_149317</name>
</gene>
<dbReference type="PROSITE" id="PS00108">
    <property type="entry name" value="PROTEIN_KINASE_ST"/>
    <property type="match status" value="1"/>
</dbReference>
<dbReference type="AlphaFoldDB" id="A0A8X8WCL4"/>
<name>A0A8X8WCL4_SALSN</name>
<reference evidence="9" key="2">
    <citation type="submission" date="2020-08" db="EMBL/GenBank/DDBJ databases">
        <title>Plant Genome Project.</title>
        <authorList>
            <person name="Zhang R.-G."/>
        </authorList>
    </citation>
    <scope>NUCLEOTIDE SEQUENCE</scope>
    <source>
        <strain evidence="9">Huo1</strain>
        <tissue evidence="9">Leaf</tissue>
    </source>
</reference>
<dbReference type="GO" id="GO:0016020">
    <property type="term" value="C:membrane"/>
    <property type="evidence" value="ECO:0007669"/>
    <property type="project" value="UniProtKB-SubCell"/>
</dbReference>
<sequence length="420" mass="47476">MTKNIEDKLGQGGYGSVYKGKLRSDHFVAVRLLGKSGVNGQDFINDIATIGRIHNVNIVQLVGYCAERSKRALIFDLMPNVGVAQGMEYLHHGYDIQILHFDIKSHNILLDDNFVPKISDFGLAKLCATKKEAMSLKAARCESHYPAMMKLIIFLTTLILSLHFFPSADANNCSPPPACGAIRNISFPFRLNTDPIHCGSSKYELTCENNVTFLFLKNSIKYHVKAINYQHHTIRLVDASINNDDICSFPIRSSYPYQIYSSSNSDYFYSAQVWFVKLISCPNPINNSHPNPINNSTLFTDINPYCAYNSSPSRFSYAKLLLRPSELPHMCKLDLIIATTWPGFTHVSNVSLSQIHQSLFYGLDLNFCSSCGFITTAWGKKHLLLINKSFLCMLEIGEYHARNREDCIKSGRRLNEIFRQ</sequence>
<keyword evidence="7" id="KW-0325">Glycoprotein</keyword>
<dbReference type="EMBL" id="PNBA02000019">
    <property type="protein sequence ID" value="KAG6391561.1"/>
    <property type="molecule type" value="Genomic_DNA"/>
</dbReference>
<organism evidence="9">
    <name type="scientific">Salvia splendens</name>
    <name type="common">Scarlet sage</name>
    <dbReference type="NCBI Taxonomy" id="180675"/>
    <lineage>
        <taxon>Eukaryota</taxon>
        <taxon>Viridiplantae</taxon>
        <taxon>Streptophyta</taxon>
        <taxon>Embryophyta</taxon>
        <taxon>Tracheophyta</taxon>
        <taxon>Spermatophyta</taxon>
        <taxon>Magnoliopsida</taxon>
        <taxon>eudicotyledons</taxon>
        <taxon>Gunneridae</taxon>
        <taxon>Pentapetalae</taxon>
        <taxon>asterids</taxon>
        <taxon>lamiids</taxon>
        <taxon>Lamiales</taxon>
        <taxon>Lamiaceae</taxon>
        <taxon>Nepetoideae</taxon>
        <taxon>Mentheae</taxon>
        <taxon>Salviinae</taxon>
        <taxon>Salvia</taxon>
        <taxon>Salvia subgen. Calosphace</taxon>
        <taxon>core Calosphace</taxon>
    </lineage>
</organism>
<keyword evidence="2" id="KW-0418">Kinase</keyword>
<comment type="caution">
    <text evidence="9">The sequence shown here is derived from an EMBL/GenBank/DDBJ whole genome shotgun (WGS) entry which is preliminary data.</text>
</comment>
<reference evidence="9" key="1">
    <citation type="submission" date="2018-01" db="EMBL/GenBank/DDBJ databases">
        <authorList>
            <person name="Mao J.F."/>
        </authorList>
    </citation>
    <scope>NUCLEOTIDE SEQUENCE</scope>
    <source>
        <strain evidence="9">Huo1</strain>
        <tissue evidence="9">Leaf</tissue>
    </source>
</reference>
<dbReference type="Gene3D" id="3.30.200.20">
    <property type="entry name" value="Phosphorylase Kinase, domain 1"/>
    <property type="match status" value="1"/>
</dbReference>
<evidence type="ECO:0000256" key="2">
    <source>
        <dbReference type="ARBA" id="ARBA00022527"/>
    </source>
</evidence>
<protein>
    <recommendedName>
        <fullName evidence="8">Protein kinase domain-containing protein</fullName>
    </recommendedName>
</protein>
<evidence type="ECO:0000256" key="5">
    <source>
        <dbReference type="ARBA" id="ARBA00022989"/>
    </source>
</evidence>
<evidence type="ECO:0000256" key="1">
    <source>
        <dbReference type="ARBA" id="ARBA00004479"/>
    </source>
</evidence>
<dbReference type="InterPro" id="IPR011009">
    <property type="entry name" value="Kinase-like_dom_sf"/>
</dbReference>
<dbReference type="Pfam" id="PF13947">
    <property type="entry name" value="GUB_WAK_bind"/>
    <property type="match status" value="1"/>
</dbReference>
<dbReference type="InterPro" id="IPR008271">
    <property type="entry name" value="Ser/Thr_kinase_AS"/>
</dbReference>
<dbReference type="InterPro" id="IPR025287">
    <property type="entry name" value="WAK_GUB"/>
</dbReference>
<evidence type="ECO:0000256" key="6">
    <source>
        <dbReference type="ARBA" id="ARBA00023136"/>
    </source>
</evidence>
<dbReference type="GO" id="GO:0030247">
    <property type="term" value="F:polysaccharide binding"/>
    <property type="evidence" value="ECO:0007669"/>
    <property type="project" value="InterPro"/>
</dbReference>
<dbReference type="Pfam" id="PF07714">
    <property type="entry name" value="PK_Tyr_Ser-Thr"/>
    <property type="match status" value="1"/>
</dbReference>
<dbReference type="InterPro" id="IPR001245">
    <property type="entry name" value="Ser-Thr/Tyr_kinase_cat_dom"/>
</dbReference>
<evidence type="ECO:0000256" key="7">
    <source>
        <dbReference type="ARBA" id="ARBA00023180"/>
    </source>
</evidence>
<dbReference type="SMART" id="SM00220">
    <property type="entry name" value="S_TKc"/>
    <property type="match status" value="1"/>
</dbReference>
<keyword evidence="3" id="KW-0812">Transmembrane</keyword>
<dbReference type="InterPro" id="IPR000719">
    <property type="entry name" value="Prot_kinase_dom"/>
</dbReference>
<feature type="domain" description="Protein kinase" evidence="8">
    <location>
        <begin position="3"/>
        <end position="330"/>
    </location>
</feature>
<evidence type="ECO:0000313" key="10">
    <source>
        <dbReference type="Proteomes" id="UP000298416"/>
    </source>
</evidence>
<keyword evidence="5" id="KW-1133">Transmembrane helix</keyword>
<keyword evidence="4" id="KW-0732">Signal</keyword>
<dbReference type="GO" id="GO:0005524">
    <property type="term" value="F:ATP binding"/>
    <property type="evidence" value="ECO:0007669"/>
    <property type="project" value="InterPro"/>
</dbReference>
<dbReference type="GO" id="GO:0004674">
    <property type="term" value="F:protein serine/threonine kinase activity"/>
    <property type="evidence" value="ECO:0007669"/>
    <property type="project" value="UniProtKB-KW"/>
</dbReference>
<keyword evidence="2" id="KW-0723">Serine/threonine-protein kinase</keyword>
<dbReference type="Pfam" id="PF00069">
    <property type="entry name" value="Pkinase"/>
    <property type="match status" value="1"/>
</dbReference>
<dbReference type="SUPFAM" id="SSF56112">
    <property type="entry name" value="Protein kinase-like (PK-like)"/>
    <property type="match status" value="1"/>
</dbReference>
<evidence type="ECO:0000256" key="4">
    <source>
        <dbReference type="ARBA" id="ARBA00022729"/>
    </source>
</evidence>
<dbReference type="PANTHER" id="PTHR27009">
    <property type="entry name" value="RUST RESISTANCE KINASE LR10-RELATED"/>
    <property type="match status" value="1"/>
</dbReference>
<proteinExistence type="predicted"/>
<comment type="subcellular location">
    <subcellularLocation>
        <location evidence="1">Membrane</location>
        <topology evidence="1">Single-pass type I membrane protein</topology>
    </subcellularLocation>
</comment>
<evidence type="ECO:0000313" key="9">
    <source>
        <dbReference type="EMBL" id="KAG6391561.1"/>
    </source>
</evidence>
<dbReference type="PROSITE" id="PS50011">
    <property type="entry name" value="PROTEIN_KINASE_DOM"/>
    <property type="match status" value="1"/>
</dbReference>
<accession>A0A8X8WCL4</accession>
<keyword evidence="6" id="KW-0472">Membrane</keyword>
<evidence type="ECO:0000259" key="8">
    <source>
        <dbReference type="PROSITE" id="PS50011"/>
    </source>
</evidence>
<keyword evidence="10" id="KW-1185">Reference proteome</keyword>
<dbReference type="Gene3D" id="1.10.510.10">
    <property type="entry name" value="Transferase(Phosphotransferase) domain 1"/>
    <property type="match status" value="1"/>
</dbReference>
<keyword evidence="2" id="KW-0808">Transferase</keyword>
<evidence type="ECO:0000256" key="3">
    <source>
        <dbReference type="ARBA" id="ARBA00022692"/>
    </source>
</evidence>
<dbReference type="Proteomes" id="UP000298416">
    <property type="component" value="Unassembled WGS sequence"/>
</dbReference>